<keyword evidence="2" id="KW-0521">NADP</keyword>
<comment type="similarity">
    <text evidence="1">Belongs to the short-chain dehydrogenases/reductases (SDR) family.</text>
</comment>
<dbReference type="PROSITE" id="PS00061">
    <property type="entry name" value="ADH_SHORT"/>
    <property type="match status" value="1"/>
</dbReference>
<dbReference type="AlphaFoldDB" id="A0A7H8R8L3"/>
<dbReference type="InterPro" id="IPR002347">
    <property type="entry name" value="SDR_fam"/>
</dbReference>
<dbReference type="EMBL" id="CP055902">
    <property type="protein sequence ID" value="QKX62740.1"/>
    <property type="molecule type" value="Genomic_DNA"/>
</dbReference>
<evidence type="ECO:0000313" key="4">
    <source>
        <dbReference type="EMBL" id="QKX62740.1"/>
    </source>
</evidence>
<gene>
    <name evidence="4" type="ORF">TRUGW13939_09902</name>
</gene>
<dbReference type="PANTHER" id="PTHR42760:SF133">
    <property type="entry name" value="3-OXOACYL-[ACYL-CARRIER-PROTEIN] REDUCTASE"/>
    <property type="match status" value="1"/>
</dbReference>
<dbReference type="InterPro" id="IPR020904">
    <property type="entry name" value="Sc_DH/Rdtase_CS"/>
</dbReference>
<dbReference type="Proteomes" id="UP000509510">
    <property type="component" value="Chromosome V"/>
</dbReference>
<dbReference type="Pfam" id="PF13561">
    <property type="entry name" value="adh_short_C2"/>
    <property type="match status" value="1"/>
</dbReference>
<dbReference type="PANTHER" id="PTHR42760">
    <property type="entry name" value="SHORT-CHAIN DEHYDROGENASES/REDUCTASES FAMILY MEMBER"/>
    <property type="match status" value="1"/>
</dbReference>
<evidence type="ECO:0008006" key="6">
    <source>
        <dbReference type="Google" id="ProtNLM"/>
    </source>
</evidence>
<dbReference type="SUPFAM" id="SSF51735">
    <property type="entry name" value="NAD(P)-binding Rossmann-fold domains"/>
    <property type="match status" value="1"/>
</dbReference>
<dbReference type="GeneID" id="55997384"/>
<keyword evidence="5" id="KW-1185">Reference proteome</keyword>
<evidence type="ECO:0000256" key="2">
    <source>
        <dbReference type="ARBA" id="ARBA00022857"/>
    </source>
</evidence>
<proteinExistence type="inferred from homology"/>
<accession>A0A7H8R8L3</accession>
<sequence length="256" mass="27273">MMSLLGRTYVVSGGLSGIGLATTVGLLKAGAHVCIADIAPNLPKELLEHPQQAKLSYHGPCDIRVREKCQSFFNTVTKERGRINGLVNCAGISPSEGTMASDQIFDEVFSLNVRGTWNLGTEAIRHMSEQTFNNSKSGRGTIVNVGSIASLVGLQSLPVYCMSKHAILGLTRAWAKDWARQGIRVNAVAPGVTNTPLYKKTIGAAESRSMAEDLVAGIPMGRVAEPEEVAETIIYLLSDESSYISGQILPVNGGSV</sequence>
<keyword evidence="3" id="KW-0560">Oxidoreductase</keyword>
<dbReference type="PRINTS" id="PR00080">
    <property type="entry name" value="SDRFAMILY"/>
</dbReference>
<dbReference type="InterPro" id="IPR036291">
    <property type="entry name" value="NAD(P)-bd_dom_sf"/>
</dbReference>
<dbReference type="FunFam" id="3.40.50.720:FF:000084">
    <property type="entry name" value="Short-chain dehydrogenase reductase"/>
    <property type="match status" value="1"/>
</dbReference>
<dbReference type="GO" id="GO:0006633">
    <property type="term" value="P:fatty acid biosynthetic process"/>
    <property type="evidence" value="ECO:0007669"/>
    <property type="project" value="TreeGrafter"/>
</dbReference>
<dbReference type="RefSeq" id="XP_035348914.1">
    <property type="nucleotide sequence ID" value="XM_035493021.1"/>
</dbReference>
<evidence type="ECO:0000256" key="1">
    <source>
        <dbReference type="ARBA" id="ARBA00006484"/>
    </source>
</evidence>
<dbReference type="CDD" id="cd05233">
    <property type="entry name" value="SDR_c"/>
    <property type="match status" value="1"/>
</dbReference>
<evidence type="ECO:0000256" key="3">
    <source>
        <dbReference type="ARBA" id="ARBA00023002"/>
    </source>
</evidence>
<name>A0A7H8R8L3_TALRU</name>
<protein>
    <recommendedName>
        <fullName evidence="6">NAD(P)-binding protein</fullName>
    </recommendedName>
</protein>
<evidence type="ECO:0000313" key="5">
    <source>
        <dbReference type="Proteomes" id="UP000509510"/>
    </source>
</evidence>
<dbReference type="PRINTS" id="PR00081">
    <property type="entry name" value="GDHRDH"/>
</dbReference>
<reference evidence="5" key="1">
    <citation type="submission" date="2020-06" db="EMBL/GenBank/DDBJ databases">
        <title>A chromosome-scale genome assembly of Talaromyces rugulosus W13939.</title>
        <authorList>
            <person name="Wang B."/>
            <person name="Guo L."/>
            <person name="Ye K."/>
            <person name="Wang L."/>
        </authorList>
    </citation>
    <scope>NUCLEOTIDE SEQUENCE [LARGE SCALE GENOMIC DNA]</scope>
    <source>
        <strain evidence="5">W13939</strain>
    </source>
</reference>
<dbReference type="Gene3D" id="3.40.50.720">
    <property type="entry name" value="NAD(P)-binding Rossmann-like Domain"/>
    <property type="match status" value="1"/>
</dbReference>
<dbReference type="GO" id="GO:0016616">
    <property type="term" value="F:oxidoreductase activity, acting on the CH-OH group of donors, NAD or NADP as acceptor"/>
    <property type="evidence" value="ECO:0007669"/>
    <property type="project" value="TreeGrafter"/>
</dbReference>
<organism evidence="4 5">
    <name type="scientific">Talaromyces rugulosus</name>
    <name type="common">Penicillium rugulosum</name>
    <dbReference type="NCBI Taxonomy" id="121627"/>
    <lineage>
        <taxon>Eukaryota</taxon>
        <taxon>Fungi</taxon>
        <taxon>Dikarya</taxon>
        <taxon>Ascomycota</taxon>
        <taxon>Pezizomycotina</taxon>
        <taxon>Eurotiomycetes</taxon>
        <taxon>Eurotiomycetidae</taxon>
        <taxon>Eurotiales</taxon>
        <taxon>Trichocomaceae</taxon>
        <taxon>Talaromyces</taxon>
        <taxon>Talaromyces sect. Islandici</taxon>
    </lineage>
</organism>
<dbReference type="OrthoDB" id="1669814at2759"/>
<dbReference type="GO" id="GO:0048038">
    <property type="term" value="F:quinone binding"/>
    <property type="evidence" value="ECO:0007669"/>
    <property type="project" value="TreeGrafter"/>
</dbReference>
<dbReference type="KEGG" id="trg:TRUGW13939_09902"/>